<keyword evidence="2" id="KW-1185">Reference proteome</keyword>
<evidence type="ECO:0000313" key="2">
    <source>
        <dbReference type="Proteomes" id="UP000789342"/>
    </source>
</evidence>
<organism evidence="1 2">
    <name type="scientific">Acaulospora morrowiae</name>
    <dbReference type="NCBI Taxonomy" id="94023"/>
    <lineage>
        <taxon>Eukaryota</taxon>
        <taxon>Fungi</taxon>
        <taxon>Fungi incertae sedis</taxon>
        <taxon>Mucoromycota</taxon>
        <taxon>Glomeromycotina</taxon>
        <taxon>Glomeromycetes</taxon>
        <taxon>Diversisporales</taxon>
        <taxon>Acaulosporaceae</taxon>
        <taxon>Acaulospora</taxon>
    </lineage>
</organism>
<proteinExistence type="predicted"/>
<dbReference type="EMBL" id="CAJVPV010008421">
    <property type="protein sequence ID" value="CAG8630418.1"/>
    <property type="molecule type" value="Genomic_DNA"/>
</dbReference>
<reference evidence="1" key="1">
    <citation type="submission" date="2021-06" db="EMBL/GenBank/DDBJ databases">
        <authorList>
            <person name="Kallberg Y."/>
            <person name="Tangrot J."/>
            <person name="Rosling A."/>
        </authorList>
    </citation>
    <scope>NUCLEOTIDE SEQUENCE</scope>
    <source>
        <strain evidence="1">CL551</strain>
    </source>
</reference>
<feature type="non-terminal residue" evidence="1">
    <location>
        <position position="117"/>
    </location>
</feature>
<dbReference type="AlphaFoldDB" id="A0A9N9GS06"/>
<accession>A0A9N9GS06</accession>
<name>A0A9N9GS06_9GLOM</name>
<evidence type="ECO:0000313" key="1">
    <source>
        <dbReference type="EMBL" id="CAG8630418.1"/>
    </source>
</evidence>
<protein>
    <submittedName>
        <fullName evidence="1">16801_t:CDS:1</fullName>
    </submittedName>
</protein>
<dbReference type="Proteomes" id="UP000789342">
    <property type="component" value="Unassembled WGS sequence"/>
</dbReference>
<comment type="caution">
    <text evidence="1">The sequence shown here is derived from an EMBL/GenBank/DDBJ whole genome shotgun (WGS) entry which is preliminary data.</text>
</comment>
<sequence>YGDNQRNNEGIIIVKRNLCGAVRFNLDGQDVGYAVAVDGAMPKSLGYGIFELDANHSALMKFPQPPYGFGMDLESSSNRKYSQMCLTFFPMFPSHFVLSFRNQGLSESDVASSNGTS</sequence>
<gene>
    <name evidence="1" type="ORF">AMORRO_LOCUS9063</name>
</gene>